<name>E1EZK8_GIAIA</name>
<feature type="repeat" description="ANK" evidence="1">
    <location>
        <begin position="415"/>
        <end position="447"/>
    </location>
</feature>
<dbReference type="PANTHER" id="PTHR24120:SF4">
    <property type="entry name" value="GH07239P"/>
    <property type="match status" value="1"/>
</dbReference>
<dbReference type="Gene3D" id="1.25.40.20">
    <property type="entry name" value="Ankyrin repeat-containing domain"/>
    <property type="match status" value="4"/>
</dbReference>
<dbReference type="PANTHER" id="PTHR24120">
    <property type="entry name" value="GH07239P"/>
    <property type="match status" value="1"/>
</dbReference>
<comment type="caution">
    <text evidence="3">The sequence shown here is derived from an EMBL/GenBank/DDBJ whole genome shotgun (WGS) entry which is preliminary data.</text>
</comment>
<protein>
    <submittedName>
        <fullName evidence="3">Protein 21.1</fullName>
    </submittedName>
</protein>
<dbReference type="SUPFAM" id="SSF48403">
    <property type="entry name" value="Ankyrin repeat"/>
    <property type="match status" value="2"/>
</dbReference>
<dbReference type="PROSITE" id="PS50297">
    <property type="entry name" value="ANK_REP_REGION"/>
    <property type="match status" value="1"/>
</dbReference>
<dbReference type="Pfam" id="PF00023">
    <property type="entry name" value="Ank"/>
    <property type="match status" value="1"/>
</dbReference>
<dbReference type="PROSITE" id="PS50088">
    <property type="entry name" value="ANK_REPEAT"/>
    <property type="match status" value="4"/>
</dbReference>
<feature type="repeat" description="ANK" evidence="1">
    <location>
        <begin position="446"/>
        <end position="478"/>
    </location>
</feature>
<dbReference type="STRING" id="658858.E1EZK8"/>
<evidence type="ECO:0000313" key="4">
    <source>
        <dbReference type="Proteomes" id="UP000008974"/>
    </source>
</evidence>
<feature type="region of interest" description="Disordered" evidence="2">
    <location>
        <begin position="712"/>
        <end position="752"/>
    </location>
</feature>
<dbReference type="AlphaFoldDB" id="E1EZK8"/>
<dbReference type="EMBL" id="ACVC01000098">
    <property type="protein sequence ID" value="EFO64342.1"/>
    <property type="molecule type" value="Genomic_DNA"/>
</dbReference>
<feature type="region of interest" description="Disordered" evidence="2">
    <location>
        <begin position="183"/>
        <end position="206"/>
    </location>
</feature>
<evidence type="ECO:0000256" key="2">
    <source>
        <dbReference type="SAM" id="MobiDB-lite"/>
    </source>
</evidence>
<feature type="repeat" description="ANK" evidence="1">
    <location>
        <begin position="384"/>
        <end position="416"/>
    </location>
</feature>
<dbReference type="InterPro" id="IPR036770">
    <property type="entry name" value="Ankyrin_rpt-contain_sf"/>
</dbReference>
<organism evidence="3 4">
    <name type="scientific">Giardia intestinalis (strain P15)</name>
    <name type="common">Giardia lamblia</name>
    <dbReference type="NCBI Taxonomy" id="658858"/>
    <lineage>
        <taxon>Eukaryota</taxon>
        <taxon>Metamonada</taxon>
        <taxon>Diplomonadida</taxon>
        <taxon>Hexamitidae</taxon>
        <taxon>Giardiinae</taxon>
        <taxon>Giardia</taxon>
    </lineage>
</organism>
<reference evidence="3 4" key="1">
    <citation type="journal article" date="2010" name="BMC Genomics">
        <title>Genome analysis and comparative genomics of a Giardia intestinalis assemblage E isolate.</title>
        <authorList>
            <person name="Jerlstrom-Hultqvist J."/>
            <person name="Franzen O."/>
            <person name="Ankarklev J."/>
            <person name="Xu F."/>
            <person name="Nohynkova E."/>
            <person name="Andersson J.O."/>
            <person name="Svard S.G."/>
            <person name="Andersson B."/>
        </authorList>
    </citation>
    <scope>NUCLEOTIDE SEQUENCE [LARGE SCALE GENOMIC DNA]</scope>
    <source>
        <strain evidence="3 4">P15</strain>
    </source>
</reference>
<feature type="compositionally biased region" description="Basic and acidic residues" evidence="2">
    <location>
        <begin position="183"/>
        <end position="192"/>
    </location>
</feature>
<dbReference type="Proteomes" id="UP000008974">
    <property type="component" value="Unassembled WGS sequence"/>
</dbReference>
<feature type="repeat" description="ANK" evidence="1">
    <location>
        <begin position="539"/>
        <end position="559"/>
    </location>
</feature>
<dbReference type="OMA" id="MECANAG"/>
<evidence type="ECO:0000256" key="1">
    <source>
        <dbReference type="PROSITE-ProRule" id="PRU00023"/>
    </source>
</evidence>
<dbReference type="SMART" id="SM00248">
    <property type="entry name" value="ANK"/>
    <property type="match status" value="12"/>
</dbReference>
<proteinExistence type="predicted"/>
<evidence type="ECO:0000313" key="3">
    <source>
        <dbReference type="EMBL" id="EFO64342.1"/>
    </source>
</evidence>
<sequence length="821" mass="90635">MQFKWFDAARRGDETFLRDNINTFAQEQDKQGRTALIISIQYGHNRCVNLLIAKEAGIETEKGWTAIMYAIKYDNMEAFKRLLALEGTHLTKKNILPLYVAVQYTAHEYVKLLLPQYAKDKKHLAEFFKFAVSTADGDTIKQFLPHLTTKQINHALRGMIPDDLGVLYVYSNLQEAEKSERNAARAKTELKRASSISRKRPSLGYGMGQSSQLGHTIFGSSHRLTQASRASSRPGSALVQQRSTQLWSFSGPAQIPPPGRQHYQSTPPTSDSAYSINACRYSTSSIRYPTYHQSNLQGTHAAHPSEAVGADEDDCEIIFSAQHARMQRLQQYEQLSSSPITGVTKPISPGSKLPHETPLMHAARVGDLGIAMRSMQYVRNTQKDGTTALMIACDKGHYEIAALLYDYEKQMRRKDGRTALMISIANGTPQLVQLLMESEARYQTEDGKTALMIAAMHGREDLAALLVSKEARMTDIQRTTALIYAVSSRREGIVRLLAGMETGMKTRNGSTALCFAAVLGYRDIAEILLPYEEDITEEHGRTPLMLACQHGNSDVIQLLSATKMVGTIDTRGCTALMECANAGFYQGVELLLAHECRHRNKEGMTAMMYAAAAGHLDIVAILRDYEVGIQSNEGFTALIHGLTSSTPTDTKLQIIELLGLAEGNVIMRKGKSSMDYLRDHCEPFVYQALQDLMTNTELTGVVDAVHNIEPGASPESAHRTVKSHGSGHASMVPGNMSVRSSDRASRATLSPNAPDVDIHYSLVTDGSVFHRPQDSPVESISVPSLVSDAEHHIQEEDLYLERNNIPPNEQASVSMSIASDL</sequence>
<dbReference type="VEuPathDB" id="GiardiaDB:GLP15_2915"/>
<accession>E1EZK8</accession>
<keyword evidence="1" id="KW-0040">ANK repeat</keyword>
<dbReference type="Pfam" id="PF12796">
    <property type="entry name" value="Ank_2"/>
    <property type="match status" value="3"/>
</dbReference>
<dbReference type="InterPro" id="IPR002110">
    <property type="entry name" value="Ankyrin_rpt"/>
</dbReference>
<gene>
    <name evidence="3" type="ORF">GLP15_2915</name>
</gene>
<dbReference type="OrthoDB" id="20872at2759"/>